<dbReference type="EMBL" id="JBHTAS010000001">
    <property type="protein sequence ID" value="MFC7138561.1"/>
    <property type="molecule type" value="Genomic_DNA"/>
</dbReference>
<evidence type="ECO:0000256" key="1">
    <source>
        <dbReference type="ARBA" id="ARBA00010688"/>
    </source>
</evidence>
<sequence length="339" mass="35724">MSRSLPDRLESGDQTATVTALPDGSVDRFYEVFDGERRVRSREAFGEAITTGHSPAFSVRRTSVEPGGHAVNMAEQAGLLGNDVTLVGHLDDPVFEEFPVETLSMGDPASVGVYGFDDGDVLLADPPEGVAEWSLADLRTAVGDRFDALLSADAVFWTNWTTFDATPEALSELAGSDLDGNYLVFDPGSLSARSPAAMDRLVDALTDLGDAYDVVLAVNAGEARALADGIAAESAPEELSDVTAFLREAAALAGAVVHEAEATVAATPDGRVRVENVAVDPVRHTGGGDRFDAGLAHALARGWGWEDALRLGNACASRYIATGESATPEELATFVRERE</sequence>
<dbReference type="GO" id="GO:0016301">
    <property type="term" value="F:kinase activity"/>
    <property type="evidence" value="ECO:0007669"/>
    <property type="project" value="UniProtKB-KW"/>
</dbReference>
<evidence type="ECO:0000313" key="5">
    <source>
        <dbReference type="Proteomes" id="UP001596432"/>
    </source>
</evidence>
<dbReference type="PANTHER" id="PTHR10584:SF166">
    <property type="entry name" value="RIBOKINASE"/>
    <property type="match status" value="1"/>
</dbReference>
<name>A0ABD5XX41_9EURY</name>
<dbReference type="InterPro" id="IPR057621">
    <property type="entry name" value="Khk_prokaryotic"/>
</dbReference>
<evidence type="ECO:0000256" key="2">
    <source>
        <dbReference type="ARBA" id="ARBA00022679"/>
    </source>
</evidence>
<dbReference type="GeneID" id="78818801"/>
<evidence type="ECO:0000313" key="4">
    <source>
        <dbReference type="EMBL" id="MFC7138561.1"/>
    </source>
</evidence>
<dbReference type="PANTHER" id="PTHR10584">
    <property type="entry name" value="SUGAR KINASE"/>
    <property type="match status" value="1"/>
</dbReference>
<gene>
    <name evidence="4" type="ORF">ACFQMA_01770</name>
</gene>
<dbReference type="RefSeq" id="WP_274324179.1">
    <property type="nucleotide sequence ID" value="NZ_CP118158.1"/>
</dbReference>
<keyword evidence="2 4" id="KW-0808">Transferase</keyword>
<comment type="similarity">
    <text evidence="1">Belongs to the carbohydrate kinase PfkB family.</text>
</comment>
<reference evidence="4 5" key="1">
    <citation type="journal article" date="2019" name="Int. J. Syst. Evol. Microbiol.">
        <title>The Global Catalogue of Microorganisms (GCM) 10K type strain sequencing project: providing services to taxonomists for standard genome sequencing and annotation.</title>
        <authorList>
            <consortium name="The Broad Institute Genomics Platform"/>
            <consortium name="The Broad Institute Genome Sequencing Center for Infectious Disease"/>
            <person name="Wu L."/>
            <person name="Ma J."/>
        </authorList>
    </citation>
    <scope>NUCLEOTIDE SEQUENCE [LARGE SCALE GENOMIC DNA]</scope>
    <source>
        <strain evidence="4 5">XZYJT29</strain>
    </source>
</reference>
<dbReference type="InterPro" id="IPR029056">
    <property type="entry name" value="Ribokinase-like"/>
</dbReference>
<proteinExistence type="inferred from homology"/>
<dbReference type="Proteomes" id="UP001596432">
    <property type="component" value="Unassembled WGS sequence"/>
</dbReference>
<keyword evidence="3 4" id="KW-0418">Kinase</keyword>
<accession>A0ABD5XX41</accession>
<dbReference type="EC" id="2.7.1.-" evidence="4"/>
<keyword evidence="5" id="KW-1185">Reference proteome</keyword>
<protein>
    <submittedName>
        <fullName evidence="4">Carbohydrate kinase family protein</fullName>
        <ecNumber evidence="4">2.7.1.-</ecNumber>
    </submittedName>
</protein>
<dbReference type="Gene3D" id="3.40.1190.20">
    <property type="match status" value="1"/>
</dbReference>
<organism evidence="4 5">
    <name type="scientific">Halosimplex aquaticum</name>
    <dbReference type="NCBI Taxonomy" id="3026162"/>
    <lineage>
        <taxon>Archaea</taxon>
        <taxon>Methanobacteriati</taxon>
        <taxon>Methanobacteriota</taxon>
        <taxon>Stenosarchaea group</taxon>
        <taxon>Halobacteria</taxon>
        <taxon>Halobacteriales</taxon>
        <taxon>Haloarculaceae</taxon>
        <taxon>Halosimplex</taxon>
    </lineage>
</organism>
<comment type="caution">
    <text evidence="4">The sequence shown here is derived from an EMBL/GenBank/DDBJ whole genome shotgun (WGS) entry which is preliminary data.</text>
</comment>
<dbReference type="AlphaFoldDB" id="A0ABD5XX41"/>
<evidence type="ECO:0000256" key="3">
    <source>
        <dbReference type="ARBA" id="ARBA00022777"/>
    </source>
</evidence>
<dbReference type="SUPFAM" id="SSF53613">
    <property type="entry name" value="Ribokinase-like"/>
    <property type="match status" value="1"/>
</dbReference>
<dbReference type="Pfam" id="PF25270">
    <property type="entry name" value="Khk"/>
    <property type="match status" value="1"/>
</dbReference>